<dbReference type="SUPFAM" id="SSF55455">
    <property type="entry name" value="SRF-like"/>
    <property type="match status" value="1"/>
</dbReference>
<dbReference type="InterPro" id="IPR036879">
    <property type="entry name" value="TF_MADSbox_sf"/>
</dbReference>
<keyword evidence="5" id="KW-0539">Nucleus</keyword>
<dbReference type="InterPro" id="IPR002100">
    <property type="entry name" value="TF_MADSbox"/>
</dbReference>
<dbReference type="Pfam" id="PF01486">
    <property type="entry name" value="K-box"/>
    <property type="match status" value="1"/>
</dbReference>
<dbReference type="InterPro" id="IPR002487">
    <property type="entry name" value="TF_Kbox"/>
</dbReference>
<dbReference type="PROSITE" id="PS50066">
    <property type="entry name" value="MADS_BOX_2"/>
    <property type="match status" value="1"/>
</dbReference>
<sequence length="301" mass="34583">MVRRKTVIERIEDTTSRQVTFFKRKGGLFKKARELGVLCDAQVGILLFSNTGRLYEYSNSTSGVNSIIERYQKVKEGQQFMSASAEAKMLWMRAGEWEQAIMHDGVRSSNEATGTMKIDEVAMCGECSRVKNRDALVARRLTQLWKVEANRLRQQLHNLQEDHRQLLGQNLPGLGLEGLKDLENQLETSIHNIRLTKDQLMIDEIEELNKKESLVHQENTELYKKLNIIRRQNLDLQNKLNGQVEVNETITSSSSQYNIAARADPVCLQVSHPHHAERDEQPESPTLWYGKVYIFSNLLCL</sequence>
<protein>
    <submittedName>
        <fullName evidence="6">MADS-box transcription factor 27</fullName>
    </submittedName>
</protein>
<dbReference type="Gene3D" id="3.40.1810.10">
    <property type="entry name" value="Transcription factor, MADS-box"/>
    <property type="match status" value="1"/>
</dbReference>
<evidence type="ECO:0000313" key="6">
    <source>
        <dbReference type="EnsemblPlants" id="EMT19081"/>
    </source>
</evidence>
<keyword evidence="4" id="KW-0804">Transcription</keyword>
<dbReference type="ExpressionAtlas" id="R7WA88">
    <property type="expression patterns" value="baseline"/>
</dbReference>
<dbReference type="SMART" id="SM00432">
    <property type="entry name" value="MADS"/>
    <property type="match status" value="1"/>
</dbReference>
<dbReference type="PRINTS" id="PR00404">
    <property type="entry name" value="MADSDOMAIN"/>
</dbReference>
<dbReference type="PROSITE" id="PS51297">
    <property type="entry name" value="K_BOX"/>
    <property type="match status" value="1"/>
</dbReference>
<organism evidence="6">
    <name type="scientific">Aegilops tauschii</name>
    <name type="common">Tausch's goatgrass</name>
    <name type="synonym">Aegilops squarrosa</name>
    <dbReference type="NCBI Taxonomy" id="37682"/>
    <lineage>
        <taxon>Eukaryota</taxon>
        <taxon>Viridiplantae</taxon>
        <taxon>Streptophyta</taxon>
        <taxon>Embryophyta</taxon>
        <taxon>Tracheophyta</taxon>
        <taxon>Spermatophyta</taxon>
        <taxon>Magnoliopsida</taxon>
        <taxon>Liliopsida</taxon>
        <taxon>Poales</taxon>
        <taxon>Poaceae</taxon>
        <taxon>BOP clade</taxon>
        <taxon>Pooideae</taxon>
        <taxon>Triticodae</taxon>
        <taxon>Triticeae</taxon>
        <taxon>Triticinae</taxon>
        <taxon>Aegilops</taxon>
    </lineage>
</organism>
<dbReference type="EnsemblPlants" id="EMT19081">
    <property type="protein sequence ID" value="EMT19081"/>
    <property type="gene ID" value="F775_20565"/>
</dbReference>
<keyword evidence="3" id="KW-0238">DNA-binding</keyword>
<name>R7WA88_AEGTA</name>
<accession>R7WA88</accession>
<evidence type="ECO:0000256" key="4">
    <source>
        <dbReference type="ARBA" id="ARBA00023163"/>
    </source>
</evidence>
<dbReference type="CDD" id="cd00265">
    <property type="entry name" value="MADS_MEF2_like"/>
    <property type="match status" value="1"/>
</dbReference>
<evidence type="ECO:0000256" key="2">
    <source>
        <dbReference type="ARBA" id="ARBA00023015"/>
    </source>
</evidence>
<dbReference type="InterPro" id="IPR033896">
    <property type="entry name" value="MEF2-like_N"/>
</dbReference>
<dbReference type="AlphaFoldDB" id="R7WA88"/>
<dbReference type="InterPro" id="IPR050142">
    <property type="entry name" value="MADS-box/MEF2_TF"/>
</dbReference>
<dbReference type="GO" id="GO:0045944">
    <property type="term" value="P:positive regulation of transcription by RNA polymerase II"/>
    <property type="evidence" value="ECO:0007669"/>
    <property type="project" value="InterPro"/>
</dbReference>
<evidence type="ECO:0000256" key="1">
    <source>
        <dbReference type="ARBA" id="ARBA00004123"/>
    </source>
</evidence>
<dbReference type="GO" id="GO:0046983">
    <property type="term" value="F:protein dimerization activity"/>
    <property type="evidence" value="ECO:0007669"/>
    <property type="project" value="InterPro"/>
</dbReference>
<comment type="subcellular location">
    <subcellularLocation>
        <location evidence="1">Nucleus</location>
    </subcellularLocation>
</comment>
<evidence type="ECO:0000256" key="5">
    <source>
        <dbReference type="ARBA" id="ARBA00023242"/>
    </source>
</evidence>
<dbReference type="PANTHER" id="PTHR48019">
    <property type="entry name" value="SERUM RESPONSE FACTOR HOMOLOG"/>
    <property type="match status" value="1"/>
</dbReference>
<dbReference type="GO" id="GO:0003700">
    <property type="term" value="F:DNA-binding transcription factor activity"/>
    <property type="evidence" value="ECO:0007669"/>
    <property type="project" value="InterPro"/>
</dbReference>
<keyword evidence="2" id="KW-0805">Transcription regulation</keyword>
<proteinExistence type="predicted"/>
<dbReference type="GO" id="GO:0005634">
    <property type="term" value="C:nucleus"/>
    <property type="evidence" value="ECO:0007669"/>
    <property type="project" value="UniProtKB-SubCell"/>
</dbReference>
<evidence type="ECO:0000256" key="3">
    <source>
        <dbReference type="ARBA" id="ARBA00023125"/>
    </source>
</evidence>
<reference evidence="6" key="1">
    <citation type="submission" date="2015-06" db="UniProtKB">
        <authorList>
            <consortium name="EnsemblPlants"/>
        </authorList>
    </citation>
    <scope>IDENTIFICATION</scope>
</reference>
<dbReference type="GO" id="GO:0000977">
    <property type="term" value="F:RNA polymerase II transcription regulatory region sequence-specific DNA binding"/>
    <property type="evidence" value="ECO:0007669"/>
    <property type="project" value="InterPro"/>
</dbReference>
<dbReference type="Pfam" id="PF00319">
    <property type="entry name" value="SRF-TF"/>
    <property type="match status" value="1"/>
</dbReference>